<dbReference type="PROSITE" id="PS51733">
    <property type="entry name" value="BPL_LPL_CATALYTIC"/>
    <property type="match status" value="1"/>
</dbReference>
<dbReference type="PANTHER" id="PTHR12835:SF5">
    <property type="entry name" value="BIOTIN--PROTEIN LIGASE"/>
    <property type="match status" value="1"/>
</dbReference>
<protein>
    <submittedName>
        <fullName evidence="3">Biotin--[acetyl-CoA-carboxylase] ligase</fullName>
        <ecNumber evidence="3">6.3.4.15</ecNumber>
    </submittedName>
</protein>
<dbReference type="EC" id="6.3.4.15" evidence="3"/>
<dbReference type="Gene3D" id="3.30.930.10">
    <property type="entry name" value="Bira Bifunctional Protein, Domain 2"/>
    <property type="match status" value="1"/>
</dbReference>
<dbReference type="GO" id="GO:0004077">
    <property type="term" value="F:biotin--[biotin carboxyl-carrier protein] ligase activity"/>
    <property type="evidence" value="ECO:0007669"/>
    <property type="project" value="UniProtKB-EC"/>
</dbReference>
<dbReference type="SUPFAM" id="SSF55681">
    <property type="entry name" value="Class II aaRS and biotin synthetases"/>
    <property type="match status" value="1"/>
</dbReference>
<comment type="caution">
    <text evidence="3">The sequence shown here is derived from an EMBL/GenBank/DDBJ whole genome shotgun (WGS) entry which is preliminary data.</text>
</comment>
<feature type="domain" description="BPL/LPL catalytic" evidence="2">
    <location>
        <begin position="1"/>
        <end position="177"/>
    </location>
</feature>
<dbReference type="EMBL" id="JALPQF010000004">
    <property type="protein sequence ID" value="MCK8479991.1"/>
    <property type="molecule type" value="Genomic_DNA"/>
</dbReference>
<keyword evidence="4" id="KW-1185">Reference proteome</keyword>
<dbReference type="InterPro" id="IPR045864">
    <property type="entry name" value="aa-tRNA-synth_II/BPL/LPL"/>
</dbReference>
<evidence type="ECO:0000256" key="1">
    <source>
        <dbReference type="ARBA" id="ARBA00022598"/>
    </source>
</evidence>
<evidence type="ECO:0000313" key="3">
    <source>
        <dbReference type="EMBL" id="MCK8479991.1"/>
    </source>
</evidence>
<dbReference type="InterPro" id="IPR004408">
    <property type="entry name" value="Biotin_CoA_COase_ligase"/>
</dbReference>
<accession>A0ABT0H6K8</accession>
<organism evidence="3 4">
    <name type="scientific">Psychroserpens algicola</name>
    <dbReference type="NCBI Taxonomy" id="1719034"/>
    <lineage>
        <taxon>Bacteria</taxon>
        <taxon>Pseudomonadati</taxon>
        <taxon>Bacteroidota</taxon>
        <taxon>Flavobacteriia</taxon>
        <taxon>Flavobacteriales</taxon>
        <taxon>Flavobacteriaceae</taxon>
        <taxon>Psychroserpens</taxon>
    </lineage>
</organism>
<dbReference type="Pfam" id="PF03099">
    <property type="entry name" value="BPL_LplA_LipB"/>
    <property type="match status" value="1"/>
</dbReference>
<dbReference type="CDD" id="cd16442">
    <property type="entry name" value="BPL"/>
    <property type="match status" value="1"/>
</dbReference>
<dbReference type="NCBIfam" id="TIGR00121">
    <property type="entry name" value="birA_ligase"/>
    <property type="match status" value="1"/>
</dbReference>
<dbReference type="PANTHER" id="PTHR12835">
    <property type="entry name" value="BIOTIN PROTEIN LIGASE"/>
    <property type="match status" value="1"/>
</dbReference>
<sequence>MHIIKLDAIDSTNTFLRHLSSEKTVEDYTVVVANSQTKGRGQMGTVWNSQPNKNLMVSVFIDVSFLKIENSFYISMATSLAISNALKAFQIKPVKVKWPNDILADQKKISGVLIENVIKNNQLQASIIGFGLNVNQTYFEQLPSATSMHMVSGKVYHLDEVLLSVIEQLRYYIDILKTGDFQKVKDLYESELFRNNKPSTFKDVKGVLFTGIIKGVSNSGYLQVLIEDEILKEFDLKEVKLLY</sequence>
<dbReference type="RefSeq" id="WP_248412208.1">
    <property type="nucleotide sequence ID" value="NZ_JALPQF010000004.1"/>
</dbReference>
<name>A0ABT0H6K8_9FLAO</name>
<dbReference type="Proteomes" id="UP001203687">
    <property type="component" value="Unassembled WGS sequence"/>
</dbReference>
<gene>
    <name evidence="3" type="ORF">MUY34_05120</name>
</gene>
<proteinExistence type="predicted"/>
<reference evidence="3" key="1">
    <citation type="submission" date="2022-04" db="EMBL/GenBank/DDBJ databases">
        <authorList>
            <person name="Ren T."/>
        </authorList>
    </citation>
    <scope>NUCLEOTIDE SEQUENCE</scope>
    <source>
        <strain evidence="3">F63249</strain>
    </source>
</reference>
<evidence type="ECO:0000259" key="2">
    <source>
        <dbReference type="PROSITE" id="PS51733"/>
    </source>
</evidence>
<dbReference type="InterPro" id="IPR004143">
    <property type="entry name" value="BPL_LPL_catalytic"/>
</dbReference>
<evidence type="ECO:0000313" key="4">
    <source>
        <dbReference type="Proteomes" id="UP001203687"/>
    </source>
</evidence>
<keyword evidence="1 3" id="KW-0436">Ligase</keyword>